<dbReference type="SMART" id="SM00387">
    <property type="entry name" value="HATPase_c"/>
    <property type="match status" value="1"/>
</dbReference>
<dbReference type="Gene3D" id="1.10.287.130">
    <property type="match status" value="1"/>
</dbReference>
<comment type="caution">
    <text evidence="9">The sequence shown here is derived from an EMBL/GenBank/DDBJ whole genome shotgun (WGS) entry which is preliminary data.</text>
</comment>
<gene>
    <name evidence="9" type="ORF">DW099_07865</name>
</gene>
<dbReference type="InterPro" id="IPR036890">
    <property type="entry name" value="HATPase_C_sf"/>
</dbReference>
<dbReference type="GO" id="GO:0004721">
    <property type="term" value="F:phosphoprotein phosphatase activity"/>
    <property type="evidence" value="ECO:0007669"/>
    <property type="project" value="TreeGrafter"/>
</dbReference>
<dbReference type="AlphaFoldDB" id="A0A415E537"/>
<proteinExistence type="predicted"/>
<dbReference type="GO" id="GO:0005886">
    <property type="term" value="C:plasma membrane"/>
    <property type="evidence" value="ECO:0007669"/>
    <property type="project" value="TreeGrafter"/>
</dbReference>
<dbReference type="CDD" id="cd00075">
    <property type="entry name" value="HATPase"/>
    <property type="match status" value="1"/>
</dbReference>
<dbReference type="Proteomes" id="UP000284841">
    <property type="component" value="Unassembled WGS sequence"/>
</dbReference>
<organism evidence="9 10">
    <name type="scientific">Emergencia timonensis</name>
    <dbReference type="NCBI Taxonomy" id="1776384"/>
    <lineage>
        <taxon>Bacteria</taxon>
        <taxon>Bacillati</taxon>
        <taxon>Bacillota</taxon>
        <taxon>Clostridia</taxon>
        <taxon>Peptostreptococcales</taxon>
        <taxon>Anaerovoracaceae</taxon>
        <taxon>Emergencia</taxon>
    </lineage>
</organism>
<comment type="subcellular location">
    <subcellularLocation>
        <location evidence="2">Membrane</location>
    </subcellularLocation>
</comment>
<dbReference type="InterPro" id="IPR050351">
    <property type="entry name" value="BphY/WalK/GraS-like"/>
</dbReference>
<accession>A0A415E537</accession>
<dbReference type="SUPFAM" id="SSF47384">
    <property type="entry name" value="Homodimeric domain of signal transducing histidine kinase"/>
    <property type="match status" value="1"/>
</dbReference>
<dbReference type="InterPro" id="IPR003661">
    <property type="entry name" value="HisK_dim/P_dom"/>
</dbReference>
<dbReference type="PROSITE" id="PS50109">
    <property type="entry name" value="HIS_KIN"/>
    <property type="match status" value="1"/>
</dbReference>
<evidence type="ECO:0000256" key="3">
    <source>
        <dbReference type="ARBA" id="ARBA00012438"/>
    </source>
</evidence>
<dbReference type="Pfam" id="PF00512">
    <property type="entry name" value="HisKA"/>
    <property type="match status" value="1"/>
</dbReference>
<dbReference type="STRING" id="1776384.GCA_900086585_03909"/>
<dbReference type="SUPFAM" id="SSF55874">
    <property type="entry name" value="ATPase domain of HSP90 chaperone/DNA topoisomerase II/histidine kinase"/>
    <property type="match status" value="1"/>
</dbReference>
<keyword evidence="5" id="KW-0808">Transferase</keyword>
<keyword evidence="4" id="KW-0597">Phosphoprotein</keyword>
<name>A0A415E537_9FIRM</name>
<evidence type="ECO:0000256" key="7">
    <source>
        <dbReference type="ARBA" id="ARBA00023012"/>
    </source>
</evidence>
<dbReference type="FunFam" id="3.30.565.10:FF:000006">
    <property type="entry name" value="Sensor histidine kinase WalK"/>
    <property type="match status" value="1"/>
</dbReference>
<keyword evidence="6 9" id="KW-0418">Kinase</keyword>
<dbReference type="PANTHER" id="PTHR45453:SF1">
    <property type="entry name" value="PHOSPHATE REGULON SENSOR PROTEIN PHOR"/>
    <property type="match status" value="1"/>
</dbReference>
<dbReference type="Pfam" id="PF02518">
    <property type="entry name" value="HATPase_c"/>
    <property type="match status" value="1"/>
</dbReference>
<dbReference type="PANTHER" id="PTHR45453">
    <property type="entry name" value="PHOSPHATE REGULON SENSOR PROTEIN PHOR"/>
    <property type="match status" value="1"/>
</dbReference>
<evidence type="ECO:0000256" key="5">
    <source>
        <dbReference type="ARBA" id="ARBA00022679"/>
    </source>
</evidence>
<evidence type="ECO:0000313" key="9">
    <source>
        <dbReference type="EMBL" id="RHJ88751.1"/>
    </source>
</evidence>
<dbReference type="PRINTS" id="PR00344">
    <property type="entry name" value="BCTRLSENSOR"/>
</dbReference>
<protein>
    <recommendedName>
        <fullName evidence="3">histidine kinase</fullName>
        <ecNumber evidence="3">2.7.13.3</ecNumber>
    </recommendedName>
</protein>
<dbReference type="EMBL" id="QRMS01000002">
    <property type="protein sequence ID" value="RHJ88751.1"/>
    <property type="molecule type" value="Genomic_DNA"/>
</dbReference>
<dbReference type="InterPro" id="IPR005467">
    <property type="entry name" value="His_kinase_dom"/>
</dbReference>
<dbReference type="CDD" id="cd00082">
    <property type="entry name" value="HisKA"/>
    <property type="match status" value="1"/>
</dbReference>
<keyword evidence="7" id="KW-0902">Two-component regulatory system</keyword>
<dbReference type="InterPro" id="IPR036097">
    <property type="entry name" value="HisK_dim/P_sf"/>
</dbReference>
<feature type="domain" description="Histidine kinase" evidence="8">
    <location>
        <begin position="92"/>
        <end position="306"/>
    </location>
</feature>
<evidence type="ECO:0000259" key="8">
    <source>
        <dbReference type="PROSITE" id="PS50109"/>
    </source>
</evidence>
<dbReference type="SMART" id="SM00388">
    <property type="entry name" value="HisKA"/>
    <property type="match status" value="1"/>
</dbReference>
<dbReference type="OrthoDB" id="9773956at2"/>
<dbReference type="EC" id="2.7.13.3" evidence="3"/>
<comment type="catalytic activity">
    <reaction evidence="1">
        <text>ATP + protein L-histidine = ADP + protein N-phospho-L-histidine.</text>
        <dbReference type="EC" id="2.7.13.3"/>
    </reaction>
</comment>
<evidence type="ECO:0000256" key="4">
    <source>
        <dbReference type="ARBA" id="ARBA00022553"/>
    </source>
</evidence>
<evidence type="ECO:0000256" key="1">
    <source>
        <dbReference type="ARBA" id="ARBA00000085"/>
    </source>
</evidence>
<reference evidence="9 10" key="1">
    <citation type="submission" date="2018-08" db="EMBL/GenBank/DDBJ databases">
        <title>A genome reference for cultivated species of the human gut microbiota.</title>
        <authorList>
            <person name="Zou Y."/>
            <person name="Xue W."/>
            <person name="Luo G."/>
        </authorList>
    </citation>
    <scope>NUCLEOTIDE SEQUENCE [LARGE SCALE GENOMIC DNA]</scope>
    <source>
        <strain evidence="9 10">AM07-24</strain>
    </source>
</reference>
<sequence length="306" mass="34589">MPVFLLVAAGLLFIASVVMMAYARYCFVTYSRKLSDCLDGMIAGRKDIEFEEEEDSLIGRVQVRMRQLYEIMQRRTEVSQRNQKNLEKTISDISHQLKTPIASIRTYQNILLRPNIDEKDRIEFLHNAEKQVDKLEFLIQAMIKMSRLETGIVNVSPMKESVYQLIEAVVCDAALKAEAKNIGISVDCNPTLTAYFDKRWTTEALFNILDNAVKYTGNGGNVKISASATDFFVRIQVRDDGRGIEAAHITEIFKRFYREPSAAESEGVGIGLYLAREIITKEKGFIEVRSKPGAGSLFSLNLPIEP</sequence>
<keyword evidence="10" id="KW-1185">Reference proteome</keyword>
<evidence type="ECO:0000256" key="6">
    <source>
        <dbReference type="ARBA" id="ARBA00022777"/>
    </source>
</evidence>
<dbReference type="GO" id="GO:0016036">
    <property type="term" value="P:cellular response to phosphate starvation"/>
    <property type="evidence" value="ECO:0007669"/>
    <property type="project" value="TreeGrafter"/>
</dbReference>
<dbReference type="Gene3D" id="3.30.565.10">
    <property type="entry name" value="Histidine kinase-like ATPase, C-terminal domain"/>
    <property type="match status" value="1"/>
</dbReference>
<evidence type="ECO:0000256" key="2">
    <source>
        <dbReference type="ARBA" id="ARBA00004370"/>
    </source>
</evidence>
<dbReference type="InterPro" id="IPR003594">
    <property type="entry name" value="HATPase_dom"/>
</dbReference>
<dbReference type="InterPro" id="IPR004358">
    <property type="entry name" value="Sig_transdc_His_kin-like_C"/>
</dbReference>
<evidence type="ECO:0000313" key="10">
    <source>
        <dbReference type="Proteomes" id="UP000284841"/>
    </source>
</evidence>
<dbReference type="GO" id="GO:0000155">
    <property type="term" value="F:phosphorelay sensor kinase activity"/>
    <property type="evidence" value="ECO:0007669"/>
    <property type="project" value="InterPro"/>
</dbReference>